<dbReference type="GO" id="GO:0006281">
    <property type="term" value="P:DNA repair"/>
    <property type="evidence" value="ECO:0007669"/>
    <property type="project" value="InterPro"/>
</dbReference>
<organism evidence="3 4">
    <name type="scientific">Denitrificimonas caeni</name>
    <dbReference type="NCBI Taxonomy" id="521720"/>
    <lineage>
        <taxon>Bacteria</taxon>
        <taxon>Pseudomonadati</taxon>
        <taxon>Pseudomonadota</taxon>
        <taxon>Gammaproteobacteria</taxon>
        <taxon>Pseudomonadales</taxon>
        <taxon>Pseudomonadaceae</taxon>
        <taxon>Denitrificimonas</taxon>
    </lineage>
</organism>
<keyword evidence="3" id="KW-0238">DNA-binding</keyword>
<dbReference type="GO" id="GO:0015627">
    <property type="term" value="C:type II protein secretion system complex"/>
    <property type="evidence" value="ECO:0007669"/>
    <property type="project" value="TreeGrafter"/>
</dbReference>
<dbReference type="NCBIfam" id="TIGR00426">
    <property type="entry name" value="competence protein ComEA helix-hairpin-helix repeat region"/>
    <property type="match status" value="1"/>
</dbReference>
<keyword evidence="1" id="KW-0732">Signal</keyword>
<evidence type="ECO:0000313" key="4">
    <source>
        <dbReference type="Proteomes" id="UP001212189"/>
    </source>
</evidence>
<evidence type="ECO:0000256" key="1">
    <source>
        <dbReference type="SAM" id="SignalP"/>
    </source>
</evidence>
<dbReference type="EMBL" id="CP114976">
    <property type="protein sequence ID" value="WBE24246.1"/>
    <property type="molecule type" value="Genomic_DNA"/>
</dbReference>
<dbReference type="Pfam" id="PF12836">
    <property type="entry name" value="HHH_3"/>
    <property type="match status" value="1"/>
</dbReference>
<dbReference type="Proteomes" id="UP001212189">
    <property type="component" value="Chromosome"/>
</dbReference>
<sequence>MRKLIINSILTATLTASSFWVVAAESKAVPAEQIVASIEQSKIDINTADAETLVRELSGIGKAKAQAIIDYREAHGPFATVDELLEVKGIGVAILEKNLNKLSVN</sequence>
<dbReference type="InterPro" id="IPR003583">
    <property type="entry name" value="Hlx-hairpin-Hlx_DNA-bd_motif"/>
</dbReference>
<dbReference type="RefSeq" id="WP_269817188.1">
    <property type="nucleotide sequence ID" value="NZ_CP114976.1"/>
</dbReference>
<dbReference type="SUPFAM" id="SSF47781">
    <property type="entry name" value="RuvA domain 2-like"/>
    <property type="match status" value="1"/>
</dbReference>
<accession>A0AAE9VL98</accession>
<feature type="signal peptide" evidence="1">
    <location>
        <begin position="1"/>
        <end position="23"/>
    </location>
</feature>
<feature type="chain" id="PRO_5042058481" evidence="1">
    <location>
        <begin position="24"/>
        <end position="105"/>
    </location>
</feature>
<dbReference type="Gene3D" id="1.10.150.280">
    <property type="entry name" value="AF1531-like domain"/>
    <property type="match status" value="1"/>
</dbReference>
<dbReference type="KEGG" id="dce:O6P33_07600"/>
<proteinExistence type="predicted"/>
<dbReference type="InterPro" id="IPR010994">
    <property type="entry name" value="RuvA_2-like"/>
</dbReference>
<evidence type="ECO:0000259" key="2">
    <source>
        <dbReference type="SMART" id="SM00278"/>
    </source>
</evidence>
<dbReference type="GO" id="GO:0003677">
    <property type="term" value="F:DNA binding"/>
    <property type="evidence" value="ECO:0007669"/>
    <property type="project" value="UniProtKB-KW"/>
</dbReference>
<name>A0AAE9VL98_9GAMM</name>
<dbReference type="PANTHER" id="PTHR21180:SF32">
    <property type="entry name" value="ENDONUCLEASE_EXONUCLEASE_PHOSPHATASE FAMILY DOMAIN-CONTAINING PROTEIN 1"/>
    <property type="match status" value="1"/>
</dbReference>
<feature type="domain" description="Helix-hairpin-helix DNA-binding motif class 1" evidence="2">
    <location>
        <begin position="82"/>
        <end position="101"/>
    </location>
</feature>
<dbReference type="InterPro" id="IPR051675">
    <property type="entry name" value="Endo/Exo/Phosphatase_dom_1"/>
</dbReference>
<protein>
    <submittedName>
        <fullName evidence="3">ComEA family DNA-binding protein</fullName>
    </submittedName>
</protein>
<feature type="domain" description="Helix-hairpin-helix DNA-binding motif class 1" evidence="2">
    <location>
        <begin position="52"/>
        <end position="71"/>
    </location>
</feature>
<dbReference type="InterPro" id="IPR004509">
    <property type="entry name" value="Competence_ComEA_HhH"/>
</dbReference>
<evidence type="ECO:0000313" key="3">
    <source>
        <dbReference type="EMBL" id="WBE24246.1"/>
    </source>
</evidence>
<dbReference type="GO" id="GO:0015628">
    <property type="term" value="P:protein secretion by the type II secretion system"/>
    <property type="evidence" value="ECO:0007669"/>
    <property type="project" value="TreeGrafter"/>
</dbReference>
<dbReference type="SMART" id="SM00278">
    <property type="entry name" value="HhH1"/>
    <property type="match status" value="2"/>
</dbReference>
<dbReference type="AlphaFoldDB" id="A0AAE9VL98"/>
<keyword evidence="4" id="KW-1185">Reference proteome</keyword>
<dbReference type="PANTHER" id="PTHR21180">
    <property type="entry name" value="ENDONUCLEASE/EXONUCLEASE/PHOSPHATASE FAMILY DOMAIN-CONTAINING PROTEIN 1"/>
    <property type="match status" value="1"/>
</dbReference>
<gene>
    <name evidence="3" type="ORF">O6P33_07600</name>
</gene>
<reference evidence="3 4" key="1">
    <citation type="submission" date="2022-12" db="EMBL/GenBank/DDBJ databases">
        <title>Coexistence and Characterization of a Novel Tigecycline Resistance gene tet(X) variant and blaNDM-1 in a Pseudomonas caeni Isolate of Chicken Origin.</title>
        <authorList>
            <person name="Lu X."/>
            <person name="Zhang L."/>
            <person name="Li R."/>
            <person name="Wang Z."/>
        </authorList>
    </citation>
    <scope>NUCLEOTIDE SEQUENCE [LARGE SCALE GENOMIC DNA]</scope>
    <source>
        <strain evidence="3 4">CE14</strain>
    </source>
</reference>